<dbReference type="SUPFAM" id="SSF52540">
    <property type="entry name" value="P-loop containing nucleoside triphosphate hydrolases"/>
    <property type="match status" value="1"/>
</dbReference>
<dbReference type="EMBL" id="BAAAPE010000025">
    <property type="protein sequence ID" value="GAA2101412.1"/>
    <property type="molecule type" value="Genomic_DNA"/>
</dbReference>
<sequence length="345" mass="37832">MGSLNVVVGTGRCGSTALSRVLAEHPEVLSLSELFASVAPHTFPPGTLTGAEFWRLLAEPNPFFDAMVREQVRVPEFRYTRAPGRFSARTGIPAIAMMVLPQLSTDPDALFDELAERVPDWPPRPVAEHYTALFDWLAARFGRPAVVERSGFSVQWITTLARRFPTAGLVHMFRDGPDCALSMSRHPGFRLIVLENRIKALTGVRAITELGPAQIAALPPELTRVLPDRFEPAVLEQPLPLAEFALLWSRQIRDAVTDLAALPPGRRCTLGYEDLVADPRSELTRLAAFLAVEPDPDWLAAGERLLDRGRVGGARALPAAQLAELRELCAPGEQALAAQRKEMPS</sequence>
<dbReference type="Proteomes" id="UP001500016">
    <property type="component" value="Unassembled WGS sequence"/>
</dbReference>
<evidence type="ECO:0000313" key="1">
    <source>
        <dbReference type="EMBL" id="GAA2101412.1"/>
    </source>
</evidence>
<comment type="caution">
    <text evidence="1">The sequence shown here is derived from an EMBL/GenBank/DDBJ whole genome shotgun (WGS) entry which is preliminary data.</text>
</comment>
<dbReference type="InterPro" id="IPR027417">
    <property type="entry name" value="P-loop_NTPase"/>
</dbReference>
<dbReference type="RefSeq" id="WP_344534807.1">
    <property type="nucleotide sequence ID" value="NZ_BAAAPE010000025.1"/>
</dbReference>
<name>A0ABN2WY25_9ACTN</name>
<keyword evidence="2" id="KW-1185">Reference proteome</keyword>
<evidence type="ECO:0000313" key="2">
    <source>
        <dbReference type="Proteomes" id="UP001500016"/>
    </source>
</evidence>
<dbReference type="Pfam" id="PF13469">
    <property type="entry name" value="Sulfotransfer_3"/>
    <property type="match status" value="2"/>
</dbReference>
<protein>
    <submittedName>
        <fullName evidence="1">Sulfotransferase</fullName>
    </submittedName>
</protein>
<accession>A0ABN2WY25</accession>
<proteinExistence type="predicted"/>
<reference evidence="1 2" key="1">
    <citation type="journal article" date="2019" name="Int. J. Syst. Evol. Microbiol.">
        <title>The Global Catalogue of Microorganisms (GCM) 10K type strain sequencing project: providing services to taxonomists for standard genome sequencing and annotation.</title>
        <authorList>
            <consortium name="The Broad Institute Genomics Platform"/>
            <consortium name="The Broad Institute Genome Sequencing Center for Infectious Disease"/>
            <person name="Wu L."/>
            <person name="Ma J."/>
        </authorList>
    </citation>
    <scope>NUCLEOTIDE SEQUENCE [LARGE SCALE GENOMIC DNA]</scope>
    <source>
        <strain evidence="1 2">JCM 15478</strain>
    </source>
</reference>
<organism evidence="1 2">
    <name type="scientific">Streptomyces albiaxialis</name>
    <dbReference type="NCBI Taxonomy" id="329523"/>
    <lineage>
        <taxon>Bacteria</taxon>
        <taxon>Bacillati</taxon>
        <taxon>Actinomycetota</taxon>
        <taxon>Actinomycetes</taxon>
        <taxon>Kitasatosporales</taxon>
        <taxon>Streptomycetaceae</taxon>
        <taxon>Streptomyces</taxon>
    </lineage>
</organism>
<gene>
    <name evidence="1" type="ORF">GCM10009801_74680</name>
</gene>
<dbReference type="Gene3D" id="3.40.50.300">
    <property type="entry name" value="P-loop containing nucleotide triphosphate hydrolases"/>
    <property type="match status" value="1"/>
</dbReference>